<dbReference type="CDD" id="cd01948">
    <property type="entry name" value="EAL"/>
    <property type="match status" value="1"/>
</dbReference>
<dbReference type="Pfam" id="PF00563">
    <property type="entry name" value="EAL"/>
    <property type="match status" value="1"/>
</dbReference>
<feature type="transmembrane region" description="Helical" evidence="1">
    <location>
        <begin position="37"/>
        <end position="60"/>
    </location>
</feature>
<dbReference type="InterPro" id="IPR000160">
    <property type="entry name" value="GGDEF_dom"/>
</dbReference>
<dbReference type="NCBIfam" id="TIGR00254">
    <property type="entry name" value="GGDEF"/>
    <property type="match status" value="1"/>
</dbReference>
<dbReference type="InterPro" id="IPR043128">
    <property type="entry name" value="Rev_trsase/Diguanyl_cyclase"/>
</dbReference>
<dbReference type="SMART" id="SM00091">
    <property type="entry name" value="PAS"/>
    <property type="match status" value="1"/>
</dbReference>
<dbReference type="SUPFAM" id="SSF55073">
    <property type="entry name" value="Nucleotide cyclase"/>
    <property type="match status" value="1"/>
</dbReference>
<dbReference type="InterPro" id="IPR052155">
    <property type="entry name" value="Biofilm_reg_signaling"/>
</dbReference>
<feature type="domain" description="GGDEF" evidence="5">
    <location>
        <begin position="654"/>
        <end position="787"/>
    </location>
</feature>
<evidence type="ECO:0000259" key="2">
    <source>
        <dbReference type="PROSITE" id="PS50112"/>
    </source>
</evidence>
<dbReference type="PROSITE" id="PS50113">
    <property type="entry name" value="PAC"/>
    <property type="match status" value="1"/>
</dbReference>
<dbReference type="Gene3D" id="3.30.70.270">
    <property type="match status" value="1"/>
</dbReference>
<reference evidence="6 7" key="1">
    <citation type="submission" date="2024-06" db="EMBL/GenBank/DDBJ databases">
        <authorList>
            <person name="Li F."/>
        </authorList>
    </citation>
    <scope>NUCLEOTIDE SEQUENCE [LARGE SCALE GENOMIC DNA]</scope>
    <source>
        <strain evidence="6 7">GXAS 311</strain>
    </source>
</reference>
<gene>
    <name evidence="6" type="ORF">ABVT43_01375</name>
</gene>
<dbReference type="InterPro" id="IPR000014">
    <property type="entry name" value="PAS"/>
</dbReference>
<evidence type="ECO:0000256" key="1">
    <source>
        <dbReference type="SAM" id="Phobius"/>
    </source>
</evidence>
<name>A0ABV2BPD3_9GAMM</name>
<organism evidence="6 7">
    <name type="scientific">Aliikangiella maris</name>
    <dbReference type="NCBI Taxonomy" id="3162458"/>
    <lineage>
        <taxon>Bacteria</taxon>
        <taxon>Pseudomonadati</taxon>
        <taxon>Pseudomonadota</taxon>
        <taxon>Gammaproteobacteria</taxon>
        <taxon>Oceanospirillales</taxon>
        <taxon>Pleioneaceae</taxon>
        <taxon>Aliikangiella</taxon>
    </lineage>
</organism>
<dbReference type="SUPFAM" id="SSF55785">
    <property type="entry name" value="PYP-like sensor domain (PAS domain)"/>
    <property type="match status" value="1"/>
</dbReference>
<dbReference type="RefSeq" id="WP_353873305.1">
    <property type="nucleotide sequence ID" value="NZ_JBEVCJ010000001.1"/>
</dbReference>
<evidence type="ECO:0000259" key="3">
    <source>
        <dbReference type="PROSITE" id="PS50113"/>
    </source>
</evidence>
<dbReference type="Gene3D" id="3.30.450.20">
    <property type="entry name" value="PAS domain"/>
    <property type="match status" value="2"/>
</dbReference>
<evidence type="ECO:0000259" key="4">
    <source>
        <dbReference type="PROSITE" id="PS50883"/>
    </source>
</evidence>
<dbReference type="CDD" id="cd01949">
    <property type="entry name" value="GGDEF"/>
    <property type="match status" value="1"/>
</dbReference>
<dbReference type="CDD" id="cd00130">
    <property type="entry name" value="PAS"/>
    <property type="match status" value="1"/>
</dbReference>
<dbReference type="Proteomes" id="UP001548189">
    <property type="component" value="Unassembled WGS sequence"/>
</dbReference>
<sequence length="1050" mass="119424">MQSDLSANTKNNNRRSNEATSQILWYRSLRFSLTFKALIIFAITVLVLFIVIGLVVKALLIDAEQRVLLKIGESVVGDIGQIIQSTETLTKAVAKAGETLPKDRSLTKSTLAAIIDQPGMEEVIAGGGIWPEAYLFDPKASRHSFFWARNRQNQLGFLEQYNLPQGNGYHSEEWYVPVKYLARDKCYWSKSYFDPFSFEPMVTCSIAMSRESFSFYGAATIDIKLSGLKSIIQQTTQSMQGYAFVVDRNNKFLTYPDIAKAKYTTTNEAGEESEDFYRVNQFSKIYAAFLPITRQLELINQSIIDTYSNNQTDKTTDRINALAQRLTQESYQISTEDSHLLAAILLDSQVNSKTMIRQISFHMPEDVLYKEPVLINIFLIPETYWKLVLVTPQKAFTEPVDNAINGMFGYFISVILFIFLLGYWLIGRVVIKPFNELVYHLTHESEKPLDDSLPNEFGLVAKTINYRTEQLRSSNRKMIIAMDKRDRADKKRKASEQRFRAIAKTAPDAIITIDMTGSIVDWNPAAAKIFGYQRAEILGSKYTRLLVPGELNHTLKQIEEFMQGEISSLQRSQVQIQAIRQDGIIFTAEFSMTSWHEDNAAFFSIFLRDISDRIEAEYQLRHQALHDPLTELPNRSLFKDRLMSAVVQAKRTLCQVAIMIVDLDNFKIINDTLGHGIGDQLLQVIAKRIIKNKRATDTVARLGGDEFGVVQTNMTDPSEAMLFASKLRQAIAKPVTIDDNIFQIGCSIGVTIYPNDSKNPEHLLRNADMAMYQAKEEGRNSVRFFVEEMNEEIQKRKEILEDIAIALEADQFELFLQPLINLKNDKIVGAEALIRWQHPQKGFISPGAFIPIAEQSNMINRIGAWVIREVCRLINQMDSIGLPPITIALNISPVQFKRENIFESMIKITTKEKVSPKRIECEITESTTMENVERVIQIMHSLRGAGFKLAIDDFGTGYSSLSYLKQFPINKIKIDRSFIADIETDDDSASIAKSIIQLGHSMNLTVLAEGVETEQQQQWLINHNCDLLQGFFRAKPMPFEQFVEWVKGTC</sequence>
<dbReference type="PROSITE" id="PS50887">
    <property type="entry name" value="GGDEF"/>
    <property type="match status" value="1"/>
</dbReference>
<dbReference type="InterPro" id="IPR035919">
    <property type="entry name" value="EAL_sf"/>
</dbReference>
<keyword evidence="1" id="KW-0472">Membrane</keyword>
<accession>A0ABV2BPD3</accession>
<dbReference type="NCBIfam" id="TIGR00229">
    <property type="entry name" value="sensory_box"/>
    <property type="match status" value="1"/>
</dbReference>
<evidence type="ECO:0000313" key="6">
    <source>
        <dbReference type="EMBL" id="MET1253764.1"/>
    </source>
</evidence>
<dbReference type="Pfam" id="PF13426">
    <property type="entry name" value="PAS_9"/>
    <property type="match status" value="1"/>
</dbReference>
<protein>
    <submittedName>
        <fullName evidence="6">EAL domain-containing protein</fullName>
    </submittedName>
</protein>
<dbReference type="InterPro" id="IPR000700">
    <property type="entry name" value="PAS-assoc_C"/>
</dbReference>
<evidence type="ECO:0000259" key="5">
    <source>
        <dbReference type="PROSITE" id="PS50887"/>
    </source>
</evidence>
<proteinExistence type="predicted"/>
<dbReference type="EMBL" id="JBEVCJ010000001">
    <property type="protein sequence ID" value="MET1253764.1"/>
    <property type="molecule type" value="Genomic_DNA"/>
</dbReference>
<feature type="transmembrane region" description="Helical" evidence="1">
    <location>
        <begin position="407"/>
        <end position="426"/>
    </location>
</feature>
<dbReference type="SUPFAM" id="SSF141868">
    <property type="entry name" value="EAL domain-like"/>
    <property type="match status" value="1"/>
</dbReference>
<keyword evidence="1" id="KW-1133">Transmembrane helix</keyword>
<feature type="domain" description="EAL" evidence="4">
    <location>
        <begin position="796"/>
        <end position="1050"/>
    </location>
</feature>
<keyword evidence="1" id="KW-0812">Transmembrane</keyword>
<dbReference type="Pfam" id="PF00990">
    <property type="entry name" value="GGDEF"/>
    <property type="match status" value="1"/>
</dbReference>
<dbReference type="PROSITE" id="PS50112">
    <property type="entry name" value="PAS"/>
    <property type="match status" value="1"/>
</dbReference>
<keyword evidence="7" id="KW-1185">Reference proteome</keyword>
<feature type="domain" description="PAS" evidence="2">
    <location>
        <begin position="495"/>
        <end position="565"/>
    </location>
</feature>
<comment type="caution">
    <text evidence="6">The sequence shown here is derived from an EMBL/GenBank/DDBJ whole genome shotgun (WGS) entry which is preliminary data.</text>
</comment>
<dbReference type="Gene3D" id="3.20.20.450">
    <property type="entry name" value="EAL domain"/>
    <property type="match status" value="1"/>
</dbReference>
<dbReference type="SMART" id="SM00052">
    <property type="entry name" value="EAL"/>
    <property type="match status" value="1"/>
</dbReference>
<dbReference type="InterPro" id="IPR035965">
    <property type="entry name" value="PAS-like_dom_sf"/>
</dbReference>
<dbReference type="PROSITE" id="PS50883">
    <property type="entry name" value="EAL"/>
    <property type="match status" value="1"/>
</dbReference>
<dbReference type="InterPro" id="IPR001633">
    <property type="entry name" value="EAL_dom"/>
</dbReference>
<dbReference type="PANTHER" id="PTHR44757">
    <property type="entry name" value="DIGUANYLATE CYCLASE DGCP"/>
    <property type="match status" value="1"/>
</dbReference>
<dbReference type="PANTHER" id="PTHR44757:SF2">
    <property type="entry name" value="BIOFILM ARCHITECTURE MAINTENANCE PROTEIN MBAA"/>
    <property type="match status" value="1"/>
</dbReference>
<feature type="domain" description="PAC" evidence="3">
    <location>
        <begin position="572"/>
        <end position="622"/>
    </location>
</feature>
<dbReference type="InterPro" id="IPR029787">
    <property type="entry name" value="Nucleotide_cyclase"/>
</dbReference>
<dbReference type="SMART" id="SM00267">
    <property type="entry name" value="GGDEF"/>
    <property type="match status" value="1"/>
</dbReference>
<evidence type="ECO:0000313" key="7">
    <source>
        <dbReference type="Proteomes" id="UP001548189"/>
    </source>
</evidence>